<dbReference type="GO" id="GO:0008270">
    <property type="term" value="F:zinc ion binding"/>
    <property type="evidence" value="ECO:0007669"/>
    <property type="project" value="UniProtKB-KW"/>
</dbReference>
<keyword evidence="2" id="KW-0863">Zinc-finger</keyword>
<feature type="zinc finger region" description="dksA C4-type" evidence="4">
    <location>
        <begin position="35"/>
        <end position="59"/>
    </location>
</feature>
<comment type="caution">
    <text evidence="6">The sequence shown here is derived from an EMBL/GenBank/DDBJ whole genome shotgun (WGS) entry which is preliminary data.</text>
</comment>
<evidence type="ECO:0000256" key="1">
    <source>
        <dbReference type="ARBA" id="ARBA00022723"/>
    </source>
</evidence>
<gene>
    <name evidence="6" type="ORF">BA1DRAFT_03913</name>
</gene>
<protein>
    <submittedName>
        <fullName evidence="6">Transcriptional regulator, TraR/DksA family</fullName>
    </submittedName>
</protein>
<keyword evidence="7" id="KW-1185">Reference proteome</keyword>
<name>A0A022PBT0_9GAMM</name>
<proteinExistence type="predicted"/>
<dbReference type="PATRIC" id="fig|1393736.3.peg.3996"/>
<dbReference type="EMBL" id="JFGV01000077">
    <property type="protein sequence ID" value="EYU13622.1"/>
    <property type="molecule type" value="Genomic_DNA"/>
</dbReference>
<evidence type="ECO:0000259" key="5">
    <source>
        <dbReference type="Pfam" id="PF01258"/>
    </source>
</evidence>
<dbReference type="Proteomes" id="UP000023464">
    <property type="component" value="Unassembled WGS sequence"/>
</dbReference>
<feature type="domain" description="Zinc finger DksA/TraR C4-type" evidence="5">
    <location>
        <begin position="33"/>
        <end position="64"/>
    </location>
</feature>
<dbReference type="Gene3D" id="1.20.120.910">
    <property type="entry name" value="DksA, coiled-coil domain"/>
    <property type="match status" value="1"/>
</dbReference>
<keyword evidence="1" id="KW-0479">Metal-binding</keyword>
<reference evidence="6 7" key="1">
    <citation type="submission" date="2014-03" db="EMBL/GenBank/DDBJ databases">
        <title>Draft Genome of Photorhabdus luminescens BA1, an Egyptian Isolate.</title>
        <authorList>
            <person name="Ghazal S."/>
            <person name="Hurst S.G.IV."/>
            <person name="Morris K."/>
            <person name="Thomas K."/>
            <person name="Tisa L.S."/>
        </authorList>
    </citation>
    <scope>NUCLEOTIDE SEQUENCE [LARGE SCALE GENOMIC DNA]</scope>
    <source>
        <strain evidence="6 7">BA1</strain>
    </source>
</reference>
<dbReference type="SUPFAM" id="SSF57716">
    <property type="entry name" value="Glucocorticoid receptor-like (DNA-binding domain)"/>
    <property type="match status" value="1"/>
</dbReference>
<evidence type="ECO:0000256" key="2">
    <source>
        <dbReference type="ARBA" id="ARBA00022771"/>
    </source>
</evidence>
<dbReference type="AlphaFoldDB" id="A0A022PBT0"/>
<accession>A0A022PBT0</accession>
<organism evidence="6 7">
    <name type="scientific">Photorhabdus aegyptia</name>
    <dbReference type="NCBI Taxonomy" id="2805098"/>
    <lineage>
        <taxon>Bacteria</taxon>
        <taxon>Pseudomonadati</taxon>
        <taxon>Pseudomonadota</taxon>
        <taxon>Gammaproteobacteria</taxon>
        <taxon>Enterobacterales</taxon>
        <taxon>Morganellaceae</taxon>
        <taxon>Photorhabdus</taxon>
    </lineage>
</organism>
<keyword evidence="3" id="KW-0862">Zinc</keyword>
<evidence type="ECO:0000313" key="7">
    <source>
        <dbReference type="Proteomes" id="UP000023464"/>
    </source>
</evidence>
<dbReference type="InterPro" id="IPR000962">
    <property type="entry name" value="Znf_DskA_TraR"/>
</dbReference>
<evidence type="ECO:0000256" key="4">
    <source>
        <dbReference type="PROSITE-ProRule" id="PRU00510"/>
    </source>
</evidence>
<evidence type="ECO:0000313" key="6">
    <source>
        <dbReference type="EMBL" id="EYU13622.1"/>
    </source>
</evidence>
<evidence type="ECO:0000256" key="3">
    <source>
        <dbReference type="ARBA" id="ARBA00022833"/>
    </source>
</evidence>
<dbReference type="RefSeq" id="WP_036782293.1">
    <property type="nucleotide sequence ID" value="NZ_CAWLTM010000038.1"/>
</dbReference>
<dbReference type="Pfam" id="PF01258">
    <property type="entry name" value="zf-dskA_traR"/>
    <property type="match status" value="1"/>
</dbReference>
<sequence length="75" mass="8346">MSRLIDKACEVEQCQRELALKAHVERPVQTGNGICGHCGEVIDPARLAVNPAFERCIDCQTQFELWEKKFGAGIS</sequence>
<dbReference type="PROSITE" id="PS51128">
    <property type="entry name" value="ZF_DKSA_2"/>
    <property type="match status" value="1"/>
</dbReference>